<evidence type="ECO:0000256" key="5">
    <source>
        <dbReference type="ARBA" id="ARBA00022989"/>
    </source>
</evidence>
<dbReference type="Gene3D" id="3.30.70.1350">
    <property type="entry name" value="Cation efflux protein, cytoplasmic domain"/>
    <property type="match status" value="1"/>
</dbReference>
<feature type="transmembrane region" description="Helical" evidence="7">
    <location>
        <begin position="83"/>
        <end position="105"/>
    </location>
</feature>
<dbReference type="GO" id="GO:0008324">
    <property type="term" value="F:monoatomic cation transmembrane transporter activity"/>
    <property type="evidence" value="ECO:0007669"/>
    <property type="project" value="InterPro"/>
</dbReference>
<dbReference type="InterPro" id="IPR027470">
    <property type="entry name" value="Cation_efflux_CTD"/>
</dbReference>
<evidence type="ECO:0000256" key="1">
    <source>
        <dbReference type="ARBA" id="ARBA00004141"/>
    </source>
</evidence>
<sequence>MADLIHPSQRGMTTTMIGIGISICLVLVKFSAGYFGHSYALIADGAETSADVLSSVLLWVGLRIALKPADNEHPYGHGKAEPLAGIVISLFLAGASIWIALHAIHYIITPHSLPKSFTLYILAVIILIKEGMFRYVYKVGTEINSQAVKSDAYHHRSDAITSLAAFIGIVIALIGGKGYEGADDWAALIASVIIFYNAIVLIRPAIAEIMDTAPGVEIVNQVKEISEQVTEVQEVEKCYVRKMGFDYYVDLHILVDAGLTVEEGHRISHIVKQRLLDSEMRIANALIHIEPYYKLN</sequence>
<feature type="domain" description="Cation efflux protein cytoplasmic" evidence="9">
    <location>
        <begin position="217"/>
        <end position="292"/>
    </location>
</feature>
<evidence type="ECO:0000313" key="10">
    <source>
        <dbReference type="EMBL" id="MBB6498676.1"/>
    </source>
</evidence>
<keyword evidence="4 7" id="KW-0812">Transmembrane</keyword>
<dbReference type="AlphaFoldDB" id="A0A7X0MHC0"/>
<dbReference type="NCBIfam" id="TIGR01297">
    <property type="entry name" value="CDF"/>
    <property type="match status" value="1"/>
</dbReference>
<dbReference type="Pfam" id="PF01545">
    <property type="entry name" value="Cation_efflux"/>
    <property type="match status" value="1"/>
</dbReference>
<dbReference type="PANTHER" id="PTHR43840:SF15">
    <property type="entry name" value="MITOCHONDRIAL METAL TRANSPORTER 1-RELATED"/>
    <property type="match status" value="1"/>
</dbReference>
<feature type="transmembrane region" description="Helical" evidence="7">
    <location>
        <begin position="185"/>
        <end position="202"/>
    </location>
</feature>
<dbReference type="Proteomes" id="UP000521017">
    <property type="component" value="Unassembled WGS sequence"/>
</dbReference>
<evidence type="ECO:0000256" key="3">
    <source>
        <dbReference type="ARBA" id="ARBA00022448"/>
    </source>
</evidence>
<dbReference type="SUPFAM" id="SSF161111">
    <property type="entry name" value="Cation efflux protein transmembrane domain-like"/>
    <property type="match status" value="1"/>
</dbReference>
<dbReference type="InterPro" id="IPR058533">
    <property type="entry name" value="Cation_efflux_TM"/>
</dbReference>
<keyword evidence="5 7" id="KW-1133">Transmembrane helix</keyword>
<protein>
    <submittedName>
        <fullName evidence="10">Cation diffusion facilitator family transporter</fullName>
    </submittedName>
</protein>
<feature type="transmembrane region" description="Helical" evidence="7">
    <location>
        <begin position="12"/>
        <end position="32"/>
    </location>
</feature>
<keyword evidence="6 7" id="KW-0472">Membrane</keyword>
<evidence type="ECO:0000259" key="8">
    <source>
        <dbReference type="Pfam" id="PF01545"/>
    </source>
</evidence>
<dbReference type="Gene3D" id="1.20.1510.10">
    <property type="entry name" value="Cation efflux protein transmembrane domain"/>
    <property type="match status" value="1"/>
</dbReference>
<dbReference type="GO" id="GO:0016020">
    <property type="term" value="C:membrane"/>
    <property type="evidence" value="ECO:0007669"/>
    <property type="project" value="UniProtKB-SubCell"/>
</dbReference>
<dbReference type="InterPro" id="IPR036837">
    <property type="entry name" value="Cation_efflux_CTD_sf"/>
</dbReference>
<dbReference type="FunFam" id="1.20.1510.10:FF:000006">
    <property type="entry name" value="Divalent cation efflux transporter"/>
    <property type="match status" value="1"/>
</dbReference>
<dbReference type="PANTHER" id="PTHR43840">
    <property type="entry name" value="MITOCHONDRIAL METAL TRANSPORTER 1-RELATED"/>
    <property type="match status" value="1"/>
</dbReference>
<organism evidence="10 11">
    <name type="scientific">Pedobacter cryoconitis</name>
    <dbReference type="NCBI Taxonomy" id="188932"/>
    <lineage>
        <taxon>Bacteria</taxon>
        <taxon>Pseudomonadati</taxon>
        <taxon>Bacteroidota</taxon>
        <taxon>Sphingobacteriia</taxon>
        <taxon>Sphingobacteriales</taxon>
        <taxon>Sphingobacteriaceae</taxon>
        <taxon>Pedobacter</taxon>
    </lineage>
</organism>
<dbReference type="InterPro" id="IPR050291">
    <property type="entry name" value="CDF_Transporter"/>
</dbReference>
<comment type="caution">
    <text evidence="10">The sequence shown here is derived from an EMBL/GenBank/DDBJ whole genome shotgun (WGS) entry which is preliminary data.</text>
</comment>
<evidence type="ECO:0000313" key="11">
    <source>
        <dbReference type="Proteomes" id="UP000521017"/>
    </source>
</evidence>
<accession>A0A7X0MHC0</accession>
<keyword evidence="3" id="KW-0813">Transport</keyword>
<dbReference type="InterPro" id="IPR027469">
    <property type="entry name" value="Cation_efflux_TMD_sf"/>
</dbReference>
<feature type="transmembrane region" description="Helical" evidence="7">
    <location>
        <begin position="158"/>
        <end position="179"/>
    </location>
</feature>
<reference evidence="10 11" key="1">
    <citation type="submission" date="2020-08" db="EMBL/GenBank/DDBJ databases">
        <title>Genomic Encyclopedia of Type Strains, Phase IV (KMG-V): Genome sequencing to study the core and pangenomes of soil and plant-associated prokaryotes.</title>
        <authorList>
            <person name="Whitman W."/>
        </authorList>
    </citation>
    <scope>NUCLEOTIDE SEQUENCE [LARGE SCALE GENOMIC DNA]</scope>
    <source>
        <strain evidence="10 11">M2T3</strain>
    </source>
</reference>
<dbReference type="InterPro" id="IPR002524">
    <property type="entry name" value="Cation_efflux"/>
</dbReference>
<evidence type="ECO:0000259" key="9">
    <source>
        <dbReference type="Pfam" id="PF16916"/>
    </source>
</evidence>
<dbReference type="EMBL" id="JACHCC010000002">
    <property type="protein sequence ID" value="MBB6498676.1"/>
    <property type="molecule type" value="Genomic_DNA"/>
</dbReference>
<comment type="similarity">
    <text evidence="2">Belongs to the cation diffusion facilitator (CDF) transporter (TC 2.A.4) family.</text>
</comment>
<dbReference type="SUPFAM" id="SSF160240">
    <property type="entry name" value="Cation efflux protein cytoplasmic domain-like"/>
    <property type="match status" value="1"/>
</dbReference>
<name>A0A7X0MHC0_9SPHI</name>
<feature type="domain" description="Cation efflux protein transmembrane" evidence="8">
    <location>
        <begin position="17"/>
        <end position="210"/>
    </location>
</feature>
<proteinExistence type="inferred from homology"/>
<evidence type="ECO:0000256" key="6">
    <source>
        <dbReference type="ARBA" id="ARBA00023136"/>
    </source>
</evidence>
<comment type="subcellular location">
    <subcellularLocation>
        <location evidence="1">Membrane</location>
        <topology evidence="1">Multi-pass membrane protein</topology>
    </subcellularLocation>
</comment>
<feature type="transmembrane region" description="Helical" evidence="7">
    <location>
        <begin position="117"/>
        <end position="137"/>
    </location>
</feature>
<evidence type="ECO:0000256" key="7">
    <source>
        <dbReference type="SAM" id="Phobius"/>
    </source>
</evidence>
<dbReference type="Pfam" id="PF16916">
    <property type="entry name" value="ZT_dimer"/>
    <property type="match status" value="1"/>
</dbReference>
<evidence type="ECO:0000256" key="2">
    <source>
        <dbReference type="ARBA" id="ARBA00008114"/>
    </source>
</evidence>
<gene>
    <name evidence="10" type="ORF">HDF25_000813</name>
</gene>
<evidence type="ECO:0000256" key="4">
    <source>
        <dbReference type="ARBA" id="ARBA00022692"/>
    </source>
</evidence>
<dbReference type="RefSeq" id="WP_184623016.1">
    <property type="nucleotide sequence ID" value="NZ_JACHCC010000002.1"/>
</dbReference>